<proteinExistence type="predicted"/>
<reference evidence="1 2" key="1">
    <citation type="submission" date="2016-10" db="EMBL/GenBank/DDBJ databases">
        <authorList>
            <person name="de Groot N.N."/>
        </authorList>
    </citation>
    <scope>NUCLEOTIDE SEQUENCE [LARGE SCALE GENOMIC DNA]</scope>
    <source>
        <strain evidence="1 2">DSM 21771</strain>
    </source>
</reference>
<evidence type="ECO:0000313" key="1">
    <source>
        <dbReference type="EMBL" id="SDI40791.1"/>
    </source>
</evidence>
<accession>A0A1G8KBL2</accession>
<name>A0A1G8KBL2_9BACI</name>
<protein>
    <submittedName>
        <fullName evidence="1">Uncharacterized protein</fullName>
    </submittedName>
</protein>
<dbReference type="Proteomes" id="UP000198853">
    <property type="component" value="Unassembled WGS sequence"/>
</dbReference>
<keyword evidence="2" id="KW-1185">Reference proteome</keyword>
<gene>
    <name evidence="1" type="ORF">SAMN04488123_1024</name>
</gene>
<organism evidence="1 2">
    <name type="scientific">Natribacillus halophilus</name>
    <dbReference type="NCBI Taxonomy" id="549003"/>
    <lineage>
        <taxon>Bacteria</taxon>
        <taxon>Bacillati</taxon>
        <taxon>Bacillota</taxon>
        <taxon>Bacilli</taxon>
        <taxon>Bacillales</taxon>
        <taxon>Bacillaceae</taxon>
        <taxon>Natribacillus</taxon>
    </lineage>
</organism>
<sequence>MKVNEIREKMKNRKKDELQELIVEMYKQMPKKMREEKEIDELIDNPDLFKSRKQQAKKDVQLPDFASVEYEVKTFIDNAYKQNYVAPNQIIPKKQRSQWRFTAKRLVEQLTVLAAQPQHAKASTAYLEKMYKLLCYASGHYVFASSEPFHTIKISQMDFFERVVSCKKQVADEPDQWIRESLLLIVENDTDFETLKESLSEVLLKFLDNAPLKEKAVSIAENLVQGKEADIKNGSKNRRSITKYRDERYINDLVEMVVMTQSALGEYEEANEFFKKHYRAIREEVKLFVLLKLVMLYQRVEDWVREYDAAIQKGIHPRESLQIMRNYIQRENEFPNYLWGSF</sequence>
<dbReference type="AlphaFoldDB" id="A0A1G8KBL2"/>
<dbReference type="EMBL" id="FNEN01000002">
    <property type="protein sequence ID" value="SDI40791.1"/>
    <property type="molecule type" value="Genomic_DNA"/>
</dbReference>
<evidence type="ECO:0000313" key="2">
    <source>
        <dbReference type="Proteomes" id="UP000198853"/>
    </source>
</evidence>